<dbReference type="InterPro" id="IPR042203">
    <property type="entry name" value="Leu/Phe-tRNA_Trfase_C"/>
</dbReference>
<dbReference type="FunFam" id="3.40.630.70:FF:000001">
    <property type="entry name" value="Leucyl/phenylalanyl-tRNA--protein transferase"/>
    <property type="match status" value="1"/>
</dbReference>
<dbReference type="NCBIfam" id="TIGR00667">
    <property type="entry name" value="aat"/>
    <property type="match status" value="1"/>
</dbReference>
<dbReference type="GO" id="GO:0008914">
    <property type="term" value="F:leucyl-tRNA--protein transferase activity"/>
    <property type="evidence" value="ECO:0007669"/>
    <property type="project" value="InterPro"/>
</dbReference>
<gene>
    <name evidence="5" type="ORF">METZ01_LOCUS29516</name>
</gene>
<dbReference type="InterPro" id="IPR004616">
    <property type="entry name" value="Leu/Phe-tRNA_Trfase"/>
</dbReference>
<dbReference type="InterPro" id="IPR016181">
    <property type="entry name" value="Acyl_CoA_acyltransferase"/>
</dbReference>
<keyword evidence="4" id="KW-0012">Acyltransferase</keyword>
<evidence type="ECO:0000256" key="4">
    <source>
        <dbReference type="ARBA" id="ARBA00023315"/>
    </source>
</evidence>
<comment type="subcellular location">
    <subcellularLocation>
        <location evidence="1">Cytoplasm</location>
    </subcellularLocation>
</comment>
<evidence type="ECO:0000256" key="2">
    <source>
        <dbReference type="ARBA" id="ARBA00022490"/>
    </source>
</evidence>
<dbReference type="Pfam" id="PF03588">
    <property type="entry name" value="Leu_Phe_trans"/>
    <property type="match status" value="1"/>
</dbReference>
<sequence length="239" mass="27171">MPVYQLIPEISLFPPIEEAEDDGLLAVGGDLTKERLLGAYRRGIFPWYEVGQPILWWSPDPRLVLFPDELKISRSLRKVLRKEQFEIRFDTVFQEVIKSCADIRTKQGEGTWIIPEMQQAYTELHQEGFAHSVESWLDGKLVGGLYGISMGQCFFGESMFSTMNDSSKVALVALADFSQRVGIKLIDCQMTTPHLLSLGAREIKREVFLKLLKKHLETPSIKGLWNNGPVSMKVNLLQN</sequence>
<dbReference type="PANTHER" id="PTHR30098">
    <property type="entry name" value="LEUCYL/PHENYLALANYL-TRNA--PROTEIN TRANSFERASE"/>
    <property type="match status" value="1"/>
</dbReference>
<evidence type="ECO:0000313" key="5">
    <source>
        <dbReference type="EMBL" id="SUZ76662.1"/>
    </source>
</evidence>
<dbReference type="SUPFAM" id="SSF55729">
    <property type="entry name" value="Acyl-CoA N-acyltransferases (Nat)"/>
    <property type="match status" value="1"/>
</dbReference>
<accession>A0A381QBF8</accession>
<organism evidence="5">
    <name type="scientific">marine metagenome</name>
    <dbReference type="NCBI Taxonomy" id="408172"/>
    <lineage>
        <taxon>unclassified sequences</taxon>
        <taxon>metagenomes</taxon>
        <taxon>ecological metagenomes</taxon>
    </lineage>
</organism>
<dbReference type="InterPro" id="IPR042221">
    <property type="entry name" value="Leu/Phe-tRNA_Trfase_N"/>
</dbReference>
<dbReference type="HAMAP" id="MF_00688">
    <property type="entry name" value="Leu_Phe_trans"/>
    <property type="match status" value="1"/>
</dbReference>
<proteinExistence type="inferred from homology"/>
<evidence type="ECO:0000256" key="1">
    <source>
        <dbReference type="ARBA" id="ARBA00004496"/>
    </source>
</evidence>
<protein>
    <recommendedName>
        <fullName evidence="6">Leucyl/phenylalanyl-tRNA--protein transferase</fullName>
    </recommendedName>
</protein>
<evidence type="ECO:0008006" key="6">
    <source>
        <dbReference type="Google" id="ProtNLM"/>
    </source>
</evidence>
<dbReference type="FunFam" id="3.30.70.3550:FF:000001">
    <property type="entry name" value="Leucyl/phenylalanyl-tRNA--protein transferase"/>
    <property type="match status" value="1"/>
</dbReference>
<reference evidence="5" key="1">
    <citation type="submission" date="2018-05" db="EMBL/GenBank/DDBJ databases">
        <authorList>
            <person name="Lanie J.A."/>
            <person name="Ng W.-L."/>
            <person name="Kazmierczak K.M."/>
            <person name="Andrzejewski T.M."/>
            <person name="Davidsen T.M."/>
            <person name="Wayne K.J."/>
            <person name="Tettelin H."/>
            <person name="Glass J.I."/>
            <person name="Rusch D."/>
            <person name="Podicherti R."/>
            <person name="Tsui H.-C.T."/>
            <person name="Winkler M.E."/>
        </authorList>
    </citation>
    <scope>NUCLEOTIDE SEQUENCE</scope>
</reference>
<dbReference type="PANTHER" id="PTHR30098:SF2">
    <property type="entry name" value="LEUCYL_PHENYLALANYL-TRNA--PROTEIN TRANSFERASE"/>
    <property type="match status" value="1"/>
</dbReference>
<keyword evidence="3" id="KW-0808">Transferase</keyword>
<dbReference type="GO" id="GO:0030163">
    <property type="term" value="P:protein catabolic process"/>
    <property type="evidence" value="ECO:0007669"/>
    <property type="project" value="InterPro"/>
</dbReference>
<dbReference type="AlphaFoldDB" id="A0A381QBF8"/>
<evidence type="ECO:0000256" key="3">
    <source>
        <dbReference type="ARBA" id="ARBA00022679"/>
    </source>
</evidence>
<dbReference type="GO" id="GO:0005737">
    <property type="term" value="C:cytoplasm"/>
    <property type="evidence" value="ECO:0007669"/>
    <property type="project" value="UniProtKB-SubCell"/>
</dbReference>
<dbReference type="Gene3D" id="3.30.70.3550">
    <property type="entry name" value="Leucyl/phenylalanyl-tRNA-protein transferase, N-terminal domain"/>
    <property type="match status" value="1"/>
</dbReference>
<keyword evidence="2" id="KW-0963">Cytoplasm</keyword>
<dbReference type="Gene3D" id="3.40.630.70">
    <property type="entry name" value="Leucyl/phenylalanyl-tRNA-protein transferase, C-terminal domain"/>
    <property type="match status" value="1"/>
</dbReference>
<name>A0A381QBF8_9ZZZZ</name>
<dbReference type="EMBL" id="UINC01001286">
    <property type="protein sequence ID" value="SUZ76662.1"/>
    <property type="molecule type" value="Genomic_DNA"/>
</dbReference>